<sequence length="72" mass="7375">MRAFFATALVFLFAQTFVAANPLVARQDGGDIGASCGVGSAGKACSAVVLLARPFASIPKSASTRMPLDDLK</sequence>
<evidence type="ECO:0000313" key="2">
    <source>
        <dbReference type="EMBL" id="KAK7461683.1"/>
    </source>
</evidence>
<protein>
    <submittedName>
        <fullName evidence="2">Uncharacterized protein</fullName>
    </submittedName>
</protein>
<keyword evidence="1" id="KW-0732">Signal</keyword>
<feature type="signal peptide" evidence="1">
    <location>
        <begin position="1"/>
        <end position="20"/>
    </location>
</feature>
<evidence type="ECO:0000256" key="1">
    <source>
        <dbReference type="SAM" id="SignalP"/>
    </source>
</evidence>
<organism evidence="2 3">
    <name type="scientific">Marasmiellus scandens</name>
    <dbReference type="NCBI Taxonomy" id="2682957"/>
    <lineage>
        <taxon>Eukaryota</taxon>
        <taxon>Fungi</taxon>
        <taxon>Dikarya</taxon>
        <taxon>Basidiomycota</taxon>
        <taxon>Agaricomycotina</taxon>
        <taxon>Agaricomycetes</taxon>
        <taxon>Agaricomycetidae</taxon>
        <taxon>Agaricales</taxon>
        <taxon>Marasmiineae</taxon>
        <taxon>Omphalotaceae</taxon>
        <taxon>Marasmiellus</taxon>
    </lineage>
</organism>
<name>A0ABR1JK38_9AGAR</name>
<accession>A0ABR1JK38</accession>
<evidence type="ECO:0000313" key="3">
    <source>
        <dbReference type="Proteomes" id="UP001498398"/>
    </source>
</evidence>
<proteinExistence type="predicted"/>
<dbReference type="Proteomes" id="UP001498398">
    <property type="component" value="Unassembled WGS sequence"/>
</dbReference>
<comment type="caution">
    <text evidence="2">The sequence shown here is derived from an EMBL/GenBank/DDBJ whole genome shotgun (WGS) entry which is preliminary data.</text>
</comment>
<feature type="chain" id="PRO_5045319565" evidence="1">
    <location>
        <begin position="21"/>
        <end position="72"/>
    </location>
</feature>
<gene>
    <name evidence="2" type="ORF">VKT23_008111</name>
</gene>
<reference evidence="2 3" key="1">
    <citation type="submission" date="2024-01" db="EMBL/GenBank/DDBJ databases">
        <title>A draft genome for the cacao thread blight pathogen Marasmiellus scandens.</title>
        <authorList>
            <person name="Baruah I.K."/>
            <person name="Leung J."/>
            <person name="Bukari Y."/>
            <person name="Amoako-Attah I."/>
            <person name="Meinhardt L.W."/>
            <person name="Bailey B.A."/>
            <person name="Cohen S.P."/>
        </authorList>
    </citation>
    <scope>NUCLEOTIDE SEQUENCE [LARGE SCALE GENOMIC DNA]</scope>
    <source>
        <strain evidence="2 3">GH-19</strain>
    </source>
</reference>
<dbReference type="EMBL" id="JBANRG010000012">
    <property type="protein sequence ID" value="KAK7461683.1"/>
    <property type="molecule type" value="Genomic_DNA"/>
</dbReference>
<keyword evidence="3" id="KW-1185">Reference proteome</keyword>